<protein>
    <submittedName>
        <fullName evidence="1">Uncharacterized protein</fullName>
    </submittedName>
</protein>
<proteinExistence type="predicted"/>
<geneLocation type="plasmid" evidence="1 2">
    <name>unnamed1</name>
</geneLocation>
<organism evidence="1 2">
    <name type="scientific">Streptomyces liliifuscus</name>
    <dbReference type="NCBI Taxonomy" id="2797636"/>
    <lineage>
        <taxon>Bacteria</taxon>
        <taxon>Bacillati</taxon>
        <taxon>Actinomycetota</taxon>
        <taxon>Actinomycetes</taxon>
        <taxon>Kitasatosporales</taxon>
        <taxon>Streptomycetaceae</taxon>
        <taxon>Streptomyces</taxon>
    </lineage>
</organism>
<dbReference type="Proteomes" id="UP000595636">
    <property type="component" value="Plasmid unnamed1"/>
</dbReference>
<dbReference type="KEGG" id="slf:JEQ17_48445"/>
<dbReference type="EMBL" id="CP066832">
    <property type="protein sequence ID" value="QQM47674.1"/>
    <property type="molecule type" value="Genomic_DNA"/>
</dbReference>
<evidence type="ECO:0000313" key="1">
    <source>
        <dbReference type="EMBL" id="QQM47674.1"/>
    </source>
</evidence>
<keyword evidence="2" id="KW-1185">Reference proteome</keyword>
<evidence type="ECO:0000313" key="2">
    <source>
        <dbReference type="Proteomes" id="UP000595636"/>
    </source>
</evidence>
<gene>
    <name evidence="1" type="ORF">JEQ17_48445</name>
</gene>
<keyword evidence="1" id="KW-0614">Plasmid</keyword>
<reference evidence="1 2" key="1">
    <citation type="submission" date="2020-12" db="EMBL/GenBank/DDBJ databases">
        <title>A novel species.</title>
        <authorList>
            <person name="Li K."/>
        </authorList>
    </citation>
    <scope>NUCLEOTIDE SEQUENCE [LARGE SCALE GENOMIC DNA]</scope>
    <source>
        <strain evidence="1 2">ZYC-3</strain>
        <plasmid evidence="1 2">unnamed1</plasmid>
    </source>
</reference>
<dbReference type="RefSeq" id="WP_200402347.1">
    <property type="nucleotide sequence ID" value="NZ_CP066832.1"/>
</dbReference>
<accession>A0A7T7L7C4</accession>
<name>A0A7T7L7C4_9ACTN</name>
<dbReference type="AlphaFoldDB" id="A0A7T7L7C4"/>
<sequence>MSTTPSSCSAYGVVGCPASAGTIEGAGEVADQRTGGQPVALCPVSGTGGSQCTALPRKDA</sequence>